<evidence type="ECO:0000256" key="1">
    <source>
        <dbReference type="SAM" id="SignalP"/>
    </source>
</evidence>
<dbReference type="Pfam" id="PF05899">
    <property type="entry name" value="Cupin_3"/>
    <property type="match status" value="2"/>
</dbReference>
<feature type="chain" id="PRO_5044773245" description="(S)-ureidoglycine aminohydrolase cupin domain-containing protein" evidence="1">
    <location>
        <begin position="26"/>
        <end position="332"/>
    </location>
</feature>
<feature type="signal peptide" evidence="1">
    <location>
        <begin position="1"/>
        <end position="25"/>
    </location>
</feature>
<dbReference type="InterPro" id="IPR008579">
    <property type="entry name" value="UGlyAH_Cupin_dom"/>
</dbReference>
<evidence type="ECO:0000313" key="3">
    <source>
        <dbReference type="EMBL" id="KAL3760797.1"/>
    </source>
</evidence>
<organism evidence="3 4">
    <name type="scientific">Discostella pseudostelligera</name>
    <dbReference type="NCBI Taxonomy" id="259834"/>
    <lineage>
        <taxon>Eukaryota</taxon>
        <taxon>Sar</taxon>
        <taxon>Stramenopiles</taxon>
        <taxon>Ochrophyta</taxon>
        <taxon>Bacillariophyta</taxon>
        <taxon>Coscinodiscophyceae</taxon>
        <taxon>Thalassiosirophycidae</taxon>
        <taxon>Stephanodiscales</taxon>
        <taxon>Stephanodiscaceae</taxon>
        <taxon>Discostella</taxon>
    </lineage>
</organism>
<gene>
    <name evidence="3" type="ORF">ACHAWU_007863</name>
</gene>
<comment type="caution">
    <text evidence="3">The sequence shown here is derived from an EMBL/GenBank/DDBJ whole genome shotgun (WGS) entry which is preliminary data.</text>
</comment>
<dbReference type="Proteomes" id="UP001530293">
    <property type="component" value="Unassembled WGS sequence"/>
</dbReference>
<dbReference type="InterPro" id="IPR011051">
    <property type="entry name" value="RmlC_Cupin_sf"/>
</dbReference>
<sequence>MTMKSAPSLLAAIIVLSAIAPLTTGFTPGRSSTPTSPLASYLDSLSGQQQPNGIATSYSPAPFRPSPPAPVINVATTATPPVFHHASPEYFSLNNLNSKGLRSSYDWGRPQDWSRTLADVSDEFSAGTWYCTEGGWQSSNAKAVTEVFYVIEGHGMLGDADGARHYFGPGDLVIIPKGHTGRWDVNTPIHKLWAVNDHAYIEESGPIIRVQVIHYRDFFAPHSLVETAMLGNDPLYGRLPGPVISSSASNILYDVGSTQVGVWTCNPGSFEVVPLAGKGMWFHVLEGLMFITNDSDGTTKRCVAGDTVLLPPGWSGLIDVLEPVKKLFTVAR</sequence>
<feature type="domain" description="(S)-ureidoglycine aminohydrolase cupin" evidence="2">
    <location>
        <begin position="122"/>
        <end position="191"/>
    </location>
</feature>
<proteinExistence type="predicted"/>
<dbReference type="PANTHER" id="PTHR40943:SF1">
    <property type="entry name" value="CYTOPLASMIC PROTEIN"/>
    <property type="match status" value="1"/>
</dbReference>
<evidence type="ECO:0000259" key="2">
    <source>
        <dbReference type="Pfam" id="PF05899"/>
    </source>
</evidence>
<name>A0ABD3MB10_9STRA</name>
<protein>
    <recommendedName>
        <fullName evidence="2">(S)-ureidoglycine aminohydrolase cupin domain-containing protein</fullName>
    </recommendedName>
</protein>
<feature type="domain" description="(S)-ureidoglycine aminohydrolase cupin" evidence="2">
    <location>
        <begin position="257"/>
        <end position="327"/>
    </location>
</feature>
<evidence type="ECO:0000313" key="4">
    <source>
        <dbReference type="Proteomes" id="UP001530293"/>
    </source>
</evidence>
<dbReference type="Gene3D" id="2.60.120.10">
    <property type="entry name" value="Jelly Rolls"/>
    <property type="match status" value="2"/>
</dbReference>
<keyword evidence="1" id="KW-0732">Signal</keyword>
<keyword evidence="4" id="KW-1185">Reference proteome</keyword>
<accession>A0ABD3MB10</accession>
<dbReference type="PANTHER" id="PTHR40943">
    <property type="entry name" value="CYTOPLASMIC PROTEIN-RELATED"/>
    <property type="match status" value="1"/>
</dbReference>
<dbReference type="InterPro" id="IPR014710">
    <property type="entry name" value="RmlC-like_jellyroll"/>
</dbReference>
<dbReference type="AlphaFoldDB" id="A0ABD3MB10"/>
<dbReference type="EMBL" id="JALLBG020000171">
    <property type="protein sequence ID" value="KAL3760797.1"/>
    <property type="molecule type" value="Genomic_DNA"/>
</dbReference>
<reference evidence="3 4" key="1">
    <citation type="submission" date="2024-10" db="EMBL/GenBank/DDBJ databases">
        <title>Updated reference genomes for cyclostephanoid diatoms.</title>
        <authorList>
            <person name="Roberts W.R."/>
            <person name="Alverson A.J."/>
        </authorList>
    </citation>
    <scope>NUCLEOTIDE SEQUENCE [LARGE SCALE GENOMIC DNA]</scope>
    <source>
        <strain evidence="3 4">AJA232-27</strain>
    </source>
</reference>
<dbReference type="SUPFAM" id="SSF51182">
    <property type="entry name" value="RmlC-like cupins"/>
    <property type="match status" value="1"/>
</dbReference>